<dbReference type="InterPro" id="IPR018034">
    <property type="entry name" value="Kri1"/>
</dbReference>
<comment type="similarity">
    <text evidence="1">Belongs to the KRI1 family.</text>
</comment>
<dbReference type="Pfam" id="PF12936">
    <property type="entry name" value="Kri1_C"/>
    <property type="match status" value="1"/>
</dbReference>
<evidence type="ECO:0000256" key="1">
    <source>
        <dbReference type="ARBA" id="ARBA00007473"/>
    </source>
</evidence>
<feature type="region of interest" description="Disordered" evidence="3">
    <location>
        <begin position="118"/>
        <end position="339"/>
    </location>
</feature>
<protein>
    <recommendedName>
        <fullName evidence="2">Protein KRI1 homolog</fullName>
    </recommendedName>
</protein>
<dbReference type="GO" id="GO:0005730">
    <property type="term" value="C:nucleolus"/>
    <property type="evidence" value="ECO:0007669"/>
    <property type="project" value="TreeGrafter"/>
</dbReference>
<feature type="domain" description="Kri1-like C-terminal" evidence="4">
    <location>
        <begin position="37"/>
        <end position="116"/>
    </location>
</feature>
<name>A0AAV2HEM2_LYMST</name>
<evidence type="ECO:0000256" key="2">
    <source>
        <dbReference type="ARBA" id="ARBA00017294"/>
    </source>
</evidence>
<sequence length="385" mass="42977">MDADYDPTQDYKAEKKKSKKKRSGLPEKLPLFDPSTKTFDEYIDEYLKDKIDTIPFTYREVVPNDFGLTTEEILTAPERELNTWVSVKKMSQYRSKQEELSERRKFLARARIPNRKLKVLPSLTEKETKKAKKKKKKKRKVVTDGVSDDAQISDPHIGTPDPDPDTEESEIAIAEKDPSNTAPKGVKRKMKDHCSSLNDFDKKPKKLKSKTVENVASSAWTKAKRADGEEVKGKTTTASAGPTLTKGIIGQAGPLKKRSGAAKQSLPEEQSRLKQGNKTKKKKKSVPPTTVGEQSVTVAKKKKKSVPPTTVGEQSVTMAKKKKKKMSIKIDGKSGDKEIKTLDSRQLQHQLSKVMSASRLSKFGIGPNAVKIKKKKKKKKANVSS</sequence>
<dbReference type="PANTHER" id="PTHR14490:SF5">
    <property type="entry name" value="PROTEIN KRI1 HOMOLOG"/>
    <property type="match status" value="1"/>
</dbReference>
<feature type="compositionally biased region" description="Basic and acidic residues" evidence="3">
    <location>
        <begin position="224"/>
        <end position="233"/>
    </location>
</feature>
<evidence type="ECO:0000256" key="3">
    <source>
        <dbReference type="SAM" id="MobiDB-lite"/>
    </source>
</evidence>
<evidence type="ECO:0000313" key="5">
    <source>
        <dbReference type="EMBL" id="CAL1531838.1"/>
    </source>
</evidence>
<organism evidence="5 6">
    <name type="scientific">Lymnaea stagnalis</name>
    <name type="common">Great pond snail</name>
    <name type="synonym">Helix stagnalis</name>
    <dbReference type="NCBI Taxonomy" id="6523"/>
    <lineage>
        <taxon>Eukaryota</taxon>
        <taxon>Metazoa</taxon>
        <taxon>Spiralia</taxon>
        <taxon>Lophotrochozoa</taxon>
        <taxon>Mollusca</taxon>
        <taxon>Gastropoda</taxon>
        <taxon>Heterobranchia</taxon>
        <taxon>Euthyneura</taxon>
        <taxon>Panpulmonata</taxon>
        <taxon>Hygrophila</taxon>
        <taxon>Lymnaeoidea</taxon>
        <taxon>Lymnaeidae</taxon>
        <taxon>Lymnaea</taxon>
    </lineage>
</organism>
<proteinExistence type="inferred from homology"/>
<reference evidence="5 6" key="1">
    <citation type="submission" date="2024-04" db="EMBL/GenBank/DDBJ databases">
        <authorList>
            <consortium name="Genoscope - CEA"/>
            <person name="William W."/>
        </authorList>
    </citation>
    <scope>NUCLEOTIDE SEQUENCE [LARGE SCALE GENOMIC DNA]</scope>
</reference>
<dbReference type="InterPro" id="IPR024626">
    <property type="entry name" value="Kri1-like_C"/>
</dbReference>
<evidence type="ECO:0000259" key="4">
    <source>
        <dbReference type="Pfam" id="PF12936"/>
    </source>
</evidence>
<feature type="region of interest" description="Disordered" evidence="3">
    <location>
        <begin position="1"/>
        <end position="31"/>
    </location>
</feature>
<dbReference type="AlphaFoldDB" id="A0AAV2HEM2"/>
<dbReference type="Proteomes" id="UP001497497">
    <property type="component" value="Unassembled WGS sequence"/>
</dbReference>
<dbReference type="GO" id="GO:0030686">
    <property type="term" value="C:90S preribosome"/>
    <property type="evidence" value="ECO:0007669"/>
    <property type="project" value="TreeGrafter"/>
</dbReference>
<feature type="compositionally biased region" description="Basic and acidic residues" evidence="3">
    <location>
        <begin position="328"/>
        <end position="339"/>
    </location>
</feature>
<comment type="caution">
    <text evidence="5">The sequence shown here is derived from an EMBL/GenBank/DDBJ whole genome shotgun (WGS) entry which is preliminary data.</text>
</comment>
<dbReference type="PANTHER" id="PTHR14490">
    <property type="entry name" value="ZINC FINGER, ZZ TYPE"/>
    <property type="match status" value="1"/>
</dbReference>
<dbReference type="EMBL" id="CAXITT010000098">
    <property type="protein sequence ID" value="CAL1531838.1"/>
    <property type="molecule type" value="Genomic_DNA"/>
</dbReference>
<feature type="compositionally biased region" description="Basic residues" evidence="3">
    <location>
        <begin position="129"/>
        <end position="140"/>
    </location>
</feature>
<gene>
    <name evidence="5" type="ORF">GSLYS_00005933001</name>
</gene>
<feature type="compositionally biased region" description="Basic residues" evidence="3">
    <location>
        <begin position="275"/>
        <end position="285"/>
    </location>
</feature>
<accession>A0AAV2HEM2</accession>
<dbReference type="GO" id="GO:0000447">
    <property type="term" value="P:endonucleolytic cleavage in ITS1 to separate SSU-rRNA from 5.8S rRNA and LSU-rRNA from tricistronic rRNA transcript (SSU-rRNA, 5.8S rRNA, LSU-rRNA)"/>
    <property type="evidence" value="ECO:0007669"/>
    <property type="project" value="TreeGrafter"/>
</dbReference>
<feature type="compositionally biased region" description="Basic residues" evidence="3">
    <location>
        <begin position="14"/>
        <end position="23"/>
    </location>
</feature>
<evidence type="ECO:0000313" key="6">
    <source>
        <dbReference type="Proteomes" id="UP001497497"/>
    </source>
</evidence>
<keyword evidence="6" id="KW-1185">Reference proteome</keyword>